<dbReference type="Gene3D" id="1.10.101.10">
    <property type="entry name" value="PGBD-like superfamily/PGBD"/>
    <property type="match status" value="1"/>
</dbReference>
<gene>
    <name evidence="10" type="ORF">WKR92_08595</name>
</gene>
<dbReference type="InterPro" id="IPR052905">
    <property type="entry name" value="LD-transpeptidase_YkuD-like"/>
</dbReference>
<keyword evidence="3" id="KW-0808">Transferase</keyword>
<dbReference type="PROSITE" id="PS51257">
    <property type="entry name" value="PROKAR_LIPOPROTEIN"/>
    <property type="match status" value="1"/>
</dbReference>
<keyword evidence="8" id="KW-0732">Signal</keyword>
<dbReference type="Pfam" id="PF01471">
    <property type="entry name" value="PG_binding_1"/>
    <property type="match status" value="1"/>
</dbReference>
<comment type="pathway">
    <text evidence="1 7">Cell wall biogenesis; peptidoglycan biosynthesis.</text>
</comment>
<accession>A0ABV5CEG6</accession>
<evidence type="ECO:0000313" key="10">
    <source>
        <dbReference type="EMBL" id="MFB5945891.1"/>
    </source>
</evidence>
<dbReference type="InterPro" id="IPR038063">
    <property type="entry name" value="Transpep_catalytic_dom"/>
</dbReference>
<evidence type="ECO:0000256" key="4">
    <source>
        <dbReference type="ARBA" id="ARBA00022960"/>
    </source>
</evidence>
<dbReference type="Proteomes" id="UP001580928">
    <property type="component" value="Unassembled WGS sequence"/>
</dbReference>
<evidence type="ECO:0000256" key="2">
    <source>
        <dbReference type="ARBA" id="ARBA00005992"/>
    </source>
</evidence>
<dbReference type="InterPro" id="IPR005490">
    <property type="entry name" value="LD_TPept_cat_dom"/>
</dbReference>
<evidence type="ECO:0000256" key="1">
    <source>
        <dbReference type="ARBA" id="ARBA00004752"/>
    </source>
</evidence>
<evidence type="ECO:0000259" key="9">
    <source>
        <dbReference type="PROSITE" id="PS52029"/>
    </source>
</evidence>
<dbReference type="InterPro" id="IPR036365">
    <property type="entry name" value="PGBD-like_sf"/>
</dbReference>
<feature type="active site" description="Proton donor/acceptor" evidence="7">
    <location>
        <position position="451"/>
    </location>
</feature>
<feature type="active site" description="Nucleophile" evidence="7">
    <location>
        <position position="470"/>
    </location>
</feature>
<keyword evidence="11" id="KW-1185">Reference proteome</keyword>
<feature type="signal peptide" evidence="8">
    <location>
        <begin position="1"/>
        <end position="22"/>
    </location>
</feature>
<comment type="caution">
    <text evidence="10">The sequence shown here is derived from an EMBL/GenBank/DDBJ whole genome shotgun (WGS) entry which is preliminary data.</text>
</comment>
<evidence type="ECO:0000256" key="8">
    <source>
        <dbReference type="SAM" id="SignalP"/>
    </source>
</evidence>
<evidence type="ECO:0000313" key="11">
    <source>
        <dbReference type="Proteomes" id="UP001580928"/>
    </source>
</evidence>
<dbReference type="PROSITE" id="PS52029">
    <property type="entry name" value="LD_TPASE"/>
    <property type="match status" value="1"/>
</dbReference>
<dbReference type="Pfam" id="PF03734">
    <property type="entry name" value="YkuD"/>
    <property type="match status" value="1"/>
</dbReference>
<feature type="chain" id="PRO_5045296668" evidence="8">
    <location>
        <begin position="23"/>
        <end position="554"/>
    </location>
</feature>
<evidence type="ECO:0000256" key="6">
    <source>
        <dbReference type="ARBA" id="ARBA00023316"/>
    </source>
</evidence>
<dbReference type="CDD" id="cd16913">
    <property type="entry name" value="YkuD_like"/>
    <property type="match status" value="1"/>
</dbReference>
<keyword evidence="6 7" id="KW-0961">Cell wall biogenesis/degradation</keyword>
<dbReference type="InterPro" id="IPR002477">
    <property type="entry name" value="Peptidoglycan-bd-like"/>
</dbReference>
<keyword evidence="5 7" id="KW-0573">Peptidoglycan synthesis</keyword>
<evidence type="ECO:0000256" key="5">
    <source>
        <dbReference type="ARBA" id="ARBA00022984"/>
    </source>
</evidence>
<dbReference type="RefSeq" id="WP_375557422.1">
    <property type="nucleotide sequence ID" value="NZ_JBBVGT010000002.1"/>
</dbReference>
<dbReference type="EMBL" id="JBBVGT010000002">
    <property type="protein sequence ID" value="MFB5945891.1"/>
    <property type="molecule type" value="Genomic_DNA"/>
</dbReference>
<dbReference type="Gene3D" id="2.40.440.10">
    <property type="entry name" value="L,D-transpeptidase catalytic domain-like"/>
    <property type="match status" value="1"/>
</dbReference>
<dbReference type="PANTHER" id="PTHR41533">
    <property type="entry name" value="L,D-TRANSPEPTIDASE HI_1667-RELATED"/>
    <property type="match status" value="1"/>
</dbReference>
<dbReference type="SUPFAM" id="SSF47090">
    <property type="entry name" value="PGBD-like"/>
    <property type="match status" value="1"/>
</dbReference>
<proteinExistence type="inferred from homology"/>
<feature type="domain" description="L,D-TPase catalytic" evidence="9">
    <location>
        <begin position="336"/>
        <end position="496"/>
    </location>
</feature>
<dbReference type="Pfam" id="PF20142">
    <property type="entry name" value="Scaffold"/>
    <property type="match status" value="1"/>
</dbReference>
<sequence>MMYLYRYFSNVLAVLLVAGLSACDSSSRNDDQAKEVQDSVQAIKSWNETIPGNFSEQKIIQFDSTAIDSFLSEYPLFTSLDSNLIFFYQNRDYNYAWFDGQGLIEQAGNLVARVSNLKDEGVFNTPPYKKELDSLLLETRSNEGTEQLNLDLELMLTAQYFNFAQLAWSGMDEATSKSLKWYLPRKKVSYNQFLDSLLASGSKEINEIKEPVYRQYELLKAYLAKFRELDDQHPEWPPIELDRTSYKLQDSSTLISTIKKRMKLLGDFHGDENSLIFDEELFQAVQHYQTRLGLTADGVIGKGTISTLNISPKDRIKQIMINMERCRWLPLSLQEDYLAVNIPEFKLHVYHADSLLWSTNVVVGKTLHETVTFAGDLKYVVFSPYWNVPASIVKNEIVPAMNRNPNYLRQNNMEITGRRGGLPVIRQKPGPSNSLGLVKFLFPNSYNIYLHDTPAKSLFSQSSRAFSHGCVRVSEPEKLAQFLLRKDTAWTNEAIDQAMHSGKEKYVTLEKPVPVFITYFTAFVDRQGQINFRKDIYNRDDRLADYLMVVPETL</sequence>
<dbReference type="InterPro" id="IPR036366">
    <property type="entry name" value="PGBDSf"/>
</dbReference>
<dbReference type="SUPFAM" id="SSF141523">
    <property type="entry name" value="L,D-transpeptidase catalytic domain-like"/>
    <property type="match status" value="1"/>
</dbReference>
<keyword evidence="4 7" id="KW-0133">Cell shape</keyword>
<evidence type="ECO:0000256" key="3">
    <source>
        <dbReference type="ARBA" id="ARBA00022679"/>
    </source>
</evidence>
<comment type="similarity">
    <text evidence="2">Belongs to the YkuD family.</text>
</comment>
<evidence type="ECO:0000256" key="7">
    <source>
        <dbReference type="PROSITE-ProRule" id="PRU01373"/>
    </source>
</evidence>
<dbReference type="InterPro" id="IPR045380">
    <property type="entry name" value="LD_TPept_scaffold_dom"/>
</dbReference>
<name>A0ABV5CEG6_9SPHI</name>
<dbReference type="PANTHER" id="PTHR41533:SF2">
    <property type="entry name" value="BLR7131 PROTEIN"/>
    <property type="match status" value="1"/>
</dbReference>
<reference evidence="10 11" key="1">
    <citation type="submission" date="2024-04" db="EMBL/GenBank/DDBJ databases">
        <title>Albibacterium profundi sp. nov., isolated from sediment of the Challenger Deep of Mariana Trench.</title>
        <authorList>
            <person name="Wang Y."/>
        </authorList>
    </citation>
    <scope>NUCLEOTIDE SEQUENCE [LARGE SCALE GENOMIC DNA]</scope>
    <source>
        <strain evidence="10 11">RHL897</strain>
    </source>
</reference>
<organism evidence="10 11">
    <name type="scientific">Albibacterium profundi</name>
    <dbReference type="NCBI Taxonomy" id="3134906"/>
    <lineage>
        <taxon>Bacteria</taxon>
        <taxon>Pseudomonadati</taxon>
        <taxon>Bacteroidota</taxon>
        <taxon>Sphingobacteriia</taxon>
        <taxon>Sphingobacteriales</taxon>
        <taxon>Sphingobacteriaceae</taxon>
        <taxon>Albibacterium</taxon>
    </lineage>
</organism>
<protein>
    <submittedName>
        <fullName evidence="10">L,D-transpeptidase family protein</fullName>
    </submittedName>
</protein>